<name>U1PP07_9EURY</name>
<gene>
    <name evidence="2" type="ORF">J07HQW2_01924</name>
</gene>
<dbReference type="EMBL" id="KE356561">
    <property type="protein sequence ID" value="ERG95467.1"/>
    <property type="molecule type" value="Genomic_DNA"/>
</dbReference>
<feature type="compositionally biased region" description="Polar residues" evidence="1">
    <location>
        <begin position="69"/>
        <end position="79"/>
    </location>
</feature>
<dbReference type="Proteomes" id="UP000030710">
    <property type="component" value="Unassembled WGS sequence"/>
</dbReference>
<evidence type="ECO:0000313" key="2">
    <source>
        <dbReference type="EMBL" id="ERG95467.1"/>
    </source>
</evidence>
<evidence type="ECO:0000256" key="1">
    <source>
        <dbReference type="SAM" id="MobiDB-lite"/>
    </source>
</evidence>
<feature type="compositionally biased region" description="Basic and acidic residues" evidence="1">
    <location>
        <begin position="249"/>
        <end position="270"/>
    </location>
</feature>
<protein>
    <submittedName>
        <fullName evidence="2">Uncharacterized protein</fullName>
    </submittedName>
</protein>
<dbReference type="AlphaFoldDB" id="U1PP07"/>
<feature type="region of interest" description="Disordered" evidence="1">
    <location>
        <begin position="56"/>
        <end position="85"/>
    </location>
</feature>
<proteinExistence type="predicted"/>
<feature type="compositionally biased region" description="Polar residues" evidence="1">
    <location>
        <begin position="274"/>
        <end position="287"/>
    </location>
</feature>
<dbReference type="eggNOG" id="arCOG04689">
    <property type="taxonomic scope" value="Archaea"/>
</dbReference>
<dbReference type="HOGENOM" id="CLU_057816_0_0_2"/>
<feature type="compositionally biased region" description="Basic and acidic residues" evidence="1">
    <location>
        <begin position="191"/>
        <end position="203"/>
    </location>
</feature>
<accession>U1PP07</accession>
<organism evidence="2 3">
    <name type="scientific">Haloquadratum walsbyi J07HQW2</name>
    <dbReference type="NCBI Taxonomy" id="1238425"/>
    <lineage>
        <taxon>Archaea</taxon>
        <taxon>Methanobacteriati</taxon>
        <taxon>Methanobacteriota</taxon>
        <taxon>Stenosarchaea group</taxon>
        <taxon>Halobacteria</taxon>
        <taxon>Halobacteriales</taxon>
        <taxon>Haloferacaceae</taxon>
        <taxon>Haloquadratum</taxon>
    </lineage>
</organism>
<feature type="compositionally biased region" description="Acidic residues" evidence="1">
    <location>
        <begin position="134"/>
        <end position="145"/>
    </location>
</feature>
<reference evidence="2 3" key="1">
    <citation type="journal article" date="2013" name="PLoS ONE">
        <title>Assembly-driven community genomics of a hypersaline microbial ecosystem.</title>
        <authorList>
            <person name="Podell S."/>
            <person name="Ugalde J.A."/>
            <person name="Narasingarao P."/>
            <person name="Banfield J.F."/>
            <person name="Heidelberg K.B."/>
            <person name="Allen E.E."/>
        </authorList>
    </citation>
    <scope>NUCLEOTIDE SEQUENCE [LARGE SCALE GENOMIC DNA]</scope>
    <source>
        <strain evidence="3">J07HQW2</strain>
    </source>
</reference>
<dbReference type="RefSeq" id="WP_021054944.1">
    <property type="nucleotide sequence ID" value="NZ_KE356561.1"/>
</dbReference>
<dbReference type="STRING" id="1238425.J07HQW2_01924"/>
<dbReference type="InterPro" id="IPR055519">
    <property type="entry name" value="DUF7093"/>
</dbReference>
<evidence type="ECO:0000313" key="3">
    <source>
        <dbReference type="Proteomes" id="UP000030710"/>
    </source>
</evidence>
<feature type="compositionally biased region" description="Low complexity" evidence="1">
    <location>
        <begin position="162"/>
        <end position="174"/>
    </location>
</feature>
<sequence>MGLTCRFLGHTFGDPEIEHTREERGNEVVATVRKTQTCNRCNIEQIISQNKEVTAIRPTETDEIDTSDGGETNTSSSGWESAPDRAHVRVDDSMDTSQDDSPVDDAVILDNGETEHDETQWPADTEISARADAEESTTVEQDGESSPEQYTDTGAEILDPNTTGETATTSNTDTMQETSTKEDMTTSSGRTRKEWSTSERNTLDAESQTAPEPWPDLPGEDEGYTAQPDADRVSIEFGGEGLTPQVESRSAESESKQIETDLSARDDTKPRSFTHVSETSRPESTVPDSRVELYCPHCEHSHPADISSMRAGDICPECQNEYINERER</sequence>
<feature type="region of interest" description="Disordered" evidence="1">
    <location>
        <begin position="112"/>
        <end position="289"/>
    </location>
</feature>
<dbReference type="Pfam" id="PF23373">
    <property type="entry name" value="DUF7093"/>
    <property type="match status" value="1"/>
</dbReference>